<feature type="compositionally biased region" description="Polar residues" evidence="1">
    <location>
        <begin position="21"/>
        <end position="46"/>
    </location>
</feature>
<keyword evidence="3" id="KW-1185">Reference proteome</keyword>
<evidence type="ECO:0000256" key="1">
    <source>
        <dbReference type="SAM" id="MobiDB-lite"/>
    </source>
</evidence>
<sequence length="295" mass="32866">MTAVGMPVVMFPKEEFIVYSDSQAKRTSPNNGRKQISRSTNSSFSKATPKALVVGKEHKAKSSLLFTTSQKFQKSPGHGLATYRDMDVARSVNKIPMPKSPVKSGTVQDGFHDESPEKLDPMEQGSEDIAAPEVVAEKPIGALLSPGSTMSTGLAVNGNGISRFMALLMTNCTSPLQTSVMSVKAGKKKFIKDRRDQPFAKRLRFSVRQRESAYRYRDIVIWKQDGFTLILVSTMSSKSNLLNPEGQDFLYFIRRLPDDRKRESSRMAEANRNFVNTFIQFKKPIDVAVNGRPFG</sequence>
<protein>
    <submittedName>
        <fullName evidence="2">Uncharacterized protein</fullName>
    </submittedName>
</protein>
<accession>A0ABN9A706</accession>
<organism evidence="2 3">
    <name type="scientific">Rangifer tarandus platyrhynchus</name>
    <name type="common">Svalbard reindeer</name>
    <dbReference type="NCBI Taxonomy" id="3082113"/>
    <lineage>
        <taxon>Eukaryota</taxon>
        <taxon>Metazoa</taxon>
        <taxon>Chordata</taxon>
        <taxon>Craniata</taxon>
        <taxon>Vertebrata</taxon>
        <taxon>Euteleostomi</taxon>
        <taxon>Mammalia</taxon>
        <taxon>Eutheria</taxon>
        <taxon>Laurasiatheria</taxon>
        <taxon>Artiodactyla</taxon>
        <taxon>Ruminantia</taxon>
        <taxon>Pecora</taxon>
        <taxon>Cervidae</taxon>
        <taxon>Odocoileinae</taxon>
        <taxon>Rangifer</taxon>
    </lineage>
</organism>
<dbReference type="Proteomes" id="UP001176941">
    <property type="component" value="Chromosome Y"/>
</dbReference>
<dbReference type="EMBL" id="OX460344">
    <property type="protein sequence ID" value="CAI9181588.1"/>
    <property type="molecule type" value="Genomic_DNA"/>
</dbReference>
<dbReference type="PANTHER" id="PTHR43684:SF5">
    <property type="entry name" value="CHROMODOMAIN Y-LIKE PROTEIN"/>
    <property type="match status" value="1"/>
</dbReference>
<feature type="region of interest" description="Disordered" evidence="1">
    <location>
        <begin position="21"/>
        <end position="48"/>
    </location>
</feature>
<dbReference type="InterPro" id="IPR051053">
    <property type="entry name" value="ECH/Chromodomain_protein"/>
</dbReference>
<dbReference type="PANTHER" id="PTHR43684">
    <property type="match status" value="1"/>
</dbReference>
<gene>
    <name evidence="2" type="ORF">MRATA1EN1_LOCUS30550</name>
</gene>
<evidence type="ECO:0000313" key="3">
    <source>
        <dbReference type="Proteomes" id="UP001176941"/>
    </source>
</evidence>
<name>A0ABN9A706_RANTA</name>
<proteinExistence type="predicted"/>
<reference evidence="2" key="1">
    <citation type="submission" date="2023-04" db="EMBL/GenBank/DDBJ databases">
        <authorList>
            <consortium name="ELIXIR-Norway"/>
        </authorList>
    </citation>
    <scope>NUCLEOTIDE SEQUENCE [LARGE SCALE GENOMIC DNA]</scope>
</reference>
<evidence type="ECO:0000313" key="2">
    <source>
        <dbReference type="EMBL" id="CAI9181588.1"/>
    </source>
</evidence>